<keyword evidence="2" id="KW-0489">Methyltransferase</keyword>
<evidence type="ECO:0000259" key="9">
    <source>
        <dbReference type="Pfam" id="PF12950"/>
    </source>
</evidence>
<keyword evidence="5" id="KW-0680">Restriction system</keyword>
<reference evidence="10 11" key="1">
    <citation type="submission" date="2017-05" db="EMBL/GenBank/DDBJ databases">
        <title>The Genome Sequence of Enterococcus sp. 8G7_MSG3316.</title>
        <authorList>
            <consortium name="The Broad Institute Genomics Platform"/>
            <consortium name="The Broad Institute Genomic Center for Infectious Diseases"/>
            <person name="Earl A."/>
            <person name="Manson A."/>
            <person name="Schwartman J."/>
            <person name="Gilmore M."/>
            <person name="Abouelleil A."/>
            <person name="Cao P."/>
            <person name="Chapman S."/>
            <person name="Cusick C."/>
            <person name="Shea T."/>
            <person name="Young S."/>
            <person name="Neafsey D."/>
            <person name="Nusbaum C."/>
            <person name="Birren B."/>
        </authorList>
    </citation>
    <scope>NUCLEOTIDE SEQUENCE [LARGE SCALE GENOMIC DNA]</scope>
    <source>
        <strain evidence="10 11">8G7_MSG3316</strain>
    </source>
</reference>
<dbReference type="InterPro" id="IPR011639">
    <property type="entry name" value="MethylTrfase_TaqI-like_dom"/>
</dbReference>
<organism evidence="10 11">
    <name type="scientific">Candidatus Enterococcus testudinis</name>
    <dbReference type="NCBI Taxonomy" id="1834191"/>
    <lineage>
        <taxon>Bacteria</taxon>
        <taxon>Bacillati</taxon>
        <taxon>Bacillota</taxon>
        <taxon>Bacilli</taxon>
        <taxon>Lactobacillales</taxon>
        <taxon>Enterococcaceae</taxon>
        <taxon>Enterococcus</taxon>
    </lineage>
</organism>
<dbReference type="GO" id="GO:0003677">
    <property type="term" value="F:DNA binding"/>
    <property type="evidence" value="ECO:0007669"/>
    <property type="project" value="UniProtKB-KW"/>
</dbReference>
<dbReference type="OrthoDB" id="9814572at2"/>
<comment type="caution">
    <text evidence="10">The sequence shown here is derived from an EMBL/GenBank/DDBJ whole genome shotgun (WGS) entry which is preliminary data.</text>
</comment>
<evidence type="ECO:0000256" key="5">
    <source>
        <dbReference type="ARBA" id="ARBA00022747"/>
    </source>
</evidence>
<dbReference type="SUPFAM" id="SSF53335">
    <property type="entry name" value="S-adenosyl-L-methionine-dependent methyltransferases"/>
    <property type="match status" value="1"/>
</dbReference>
<dbReference type="AlphaFoldDB" id="A0A242A9Y5"/>
<dbReference type="RefSeq" id="WP_086275819.1">
    <property type="nucleotide sequence ID" value="NZ_NGKU01000001.1"/>
</dbReference>
<feature type="domain" description="Type II methyltransferase M.TaqI-like" evidence="8">
    <location>
        <begin position="517"/>
        <end position="744"/>
    </location>
</feature>
<protein>
    <recommendedName>
        <fullName evidence="1">site-specific DNA-methyltransferase (adenine-specific)</fullName>
        <ecNumber evidence="1">2.1.1.72</ecNumber>
    </recommendedName>
</protein>
<evidence type="ECO:0000259" key="8">
    <source>
        <dbReference type="Pfam" id="PF07669"/>
    </source>
</evidence>
<keyword evidence="3" id="KW-0808">Transferase</keyword>
<evidence type="ECO:0000256" key="2">
    <source>
        <dbReference type="ARBA" id="ARBA00022603"/>
    </source>
</evidence>
<comment type="catalytic activity">
    <reaction evidence="7">
        <text>a 2'-deoxyadenosine in DNA + S-adenosyl-L-methionine = an N(6)-methyl-2'-deoxyadenosine in DNA + S-adenosyl-L-homocysteine + H(+)</text>
        <dbReference type="Rhea" id="RHEA:15197"/>
        <dbReference type="Rhea" id="RHEA-COMP:12418"/>
        <dbReference type="Rhea" id="RHEA-COMP:12419"/>
        <dbReference type="ChEBI" id="CHEBI:15378"/>
        <dbReference type="ChEBI" id="CHEBI:57856"/>
        <dbReference type="ChEBI" id="CHEBI:59789"/>
        <dbReference type="ChEBI" id="CHEBI:90615"/>
        <dbReference type="ChEBI" id="CHEBI:90616"/>
        <dbReference type="EC" id="2.1.1.72"/>
    </reaction>
</comment>
<keyword evidence="11" id="KW-1185">Reference proteome</keyword>
<dbReference type="GO" id="GO:0009007">
    <property type="term" value="F:site-specific DNA-methyltransferase (adenine-specific) activity"/>
    <property type="evidence" value="ECO:0007669"/>
    <property type="project" value="UniProtKB-EC"/>
</dbReference>
<dbReference type="Proteomes" id="UP000195043">
    <property type="component" value="Unassembled WGS sequence"/>
</dbReference>
<name>A0A242A9Y5_9ENTE</name>
<evidence type="ECO:0000256" key="4">
    <source>
        <dbReference type="ARBA" id="ARBA00022691"/>
    </source>
</evidence>
<dbReference type="PROSITE" id="PS00092">
    <property type="entry name" value="N6_MTASE"/>
    <property type="match status" value="1"/>
</dbReference>
<dbReference type="Pfam" id="PF12950">
    <property type="entry name" value="TaqI_C"/>
    <property type="match status" value="1"/>
</dbReference>
<evidence type="ECO:0000313" key="10">
    <source>
        <dbReference type="EMBL" id="OTN77844.1"/>
    </source>
</evidence>
<dbReference type="Pfam" id="PF07669">
    <property type="entry name" value="Eco57I"/>
    <property type="match status" value="1"/>
</dbReference>
<evidence type="ECO:0000313" key="11">
    <source>
        <dbReference type="Proteomes" id="UP000195043"/>
    </source>
</evidence>
<proteinExistence type="predicted"/>
<dbReference type="GO" id="GO:0009307">
    <property type="term" value="P:DNA restriction-modification system"/>
    <property type="evidence" value="ECO:0007669"/>
    <property type="project" value="UniProtKB-KW"/>
</dbReference>
<feature type="domain" description="TaqI-like C-terminal specificity" evidence="9">
    <location>
        <begin position="953"/>
        <end position="1035"/>
    </location>
</feature>
<dbReference type="Gene3D" id="3.40.50.150">
    <property type="entry name" value="Vaccinia Virus protein VP39"/>
    <property type="match status" value="1"/>
</dbReference>
<dbReference type="PANTHER" id="PTHR33841">
    <property type="entry name" value="DNA METHYLTRANSFERASE YEEA-RELATED"/>
    <property type="match status" value="1"/>
</dbReference>
<dbReference type="InterPro" id="IPR044946">
    <property type="entry name" value="Restrct_endonuc_typeI_TRD_sf"/>
</dbReference>
<keyword evidence="6" id="KW-0238">DNA-binding</keyword>
<dbReference type="InterPro" id="IPR029063">
    <property type="entry name" value="SAM-dependent_MTases_sf"/>
</dbReference>
<dbReference type="STRING" id="1834191.A5886_002945"/>
<evidence type="ECO:0000256" key="1">
    <source>
        <dbReference type="ARBA" id="ARBA00011900"/>
    </source>
</evidence>
<keyword evidence="4" id="KW-0949">S-adenosyl-L-methionine</keyword>
<dbReference type="EC" id="2.1.1.72" evidence="1"/>
<gene>
    <name evidence="10" type="ORF">A5886_002945</name>
</gene>
<dbReference type="PRINTS" id="PR00507">
    <property type="entry name" value="N12N6MTFRASE"/>
</dbReference>
<evidence type="ECO:0000256" key="3">
    <source>
        <dbReference type="ARBA" id="ARBA00022679"/>
    </source>
</evidence>
<sequence length="1097" mass="126759">MLTTKRLSIIDDLVKKLSNEDDKWMSLAIAIDLADEVLKVILPENSEWEKKLSREARYTGQLPDPLPLDTFKNQKQISWFNSHPESTSARSAFKLFYSEDCALESNFFWFSDSATKQKIAAATEYSQNWEDSDLTRKPEYKVGIDFFLTPDTNSLMVVISNHQKLRVLELHGHLSNTQKLILKDKLNGAAAYTGIENGKQLEFEPQRTIHTTLWNALQLKEVNKQFYGYVASHYAEVVTYLEKNGKKSDDSKQFSSRLLGRLLFIWFLRKMNVIDESIGYFETDDLTATEYYNQRLKQLFFETLNTEVESRTSGDLLNPYLNGGLFEAKENDFVDETIEFPEGYFTRLYNHFDEFNFTTDESSADFELIAVDPEMLGQVFESLLASQTDNEDNNERNNTGSFYTPREIVGYMVKETVRQYLYSKIDETAHKGIDELLDLSDSQWLNRKSTSSADVWGVNSKKVISEIKIALDNFKVLDPAAGSGAFPMGMLQQLLKTYERIEKRFDPYKLKLSIIENNIFGVDIQPMAVEIARLRAWLSVIVDEKDISNIKPLPNLDFKFIAANSLVKLEDGQTDLFADPELDIRLQELRNKYFNAKSPHKKKEYQERYYKLTLGQGNVFDDERTFQLKSFDPFKNRTAAEFFDPHVMFGITEGFDAVIGNPPYLLEGKSSKDKFIGIPYYQGKMDLWYSFACLGIDMLKKHGHLAFIAKNNWVTNSGASKLRNKVIKETKIIQLIDFGELMVFESADQQTMIMLFSKNNDTDNYQFDYSKVTANKDQLELLNASKVLAKTSPEVEYLKPKINRVEFIDCYLTFSVSEGLLNKINSSPSFYLTKEEVAQGIVFPQDFLNKANQKKLGESFTVGQGIFAFTSEEKEHFHLNENEESLIKPYYMPEQLKPYYTNPKNKNWLIYTGKEYKFHDSFDNYPQLKKHLDPFLSILTSSNKPYGLHRMRVQDFFEGEKVVAVRKSVGRPIFSYSDFDCYVSQSCNIIKPQKISTKVLTGIINSKLIAFWLKEKGKMQGNNYQLDKEPLLKVPLRVPQSNEIENITNQILIKKNKQESTAYLEKELDKEIYLLYGLNNEEIEIIETLIPDWSSLT</sequence>
<dbReference type="InterPro" id="IPR050953">
    <property type="entry name" value="N4_N6_ade-DNA_methylase"/>
</dbReference>
<dbReference type="InterPro" id="IPR002052">
    <property type="entry name" value="DNA_methylase_N6_adenine_CS"/>
</dbReference>
<dbReference type="EMBL" id="NGKU01000001">
    <property type="protein sequence ID" value="OTN77844.1"/>
    <property type="molecule type" value="Genomic_DNA"/>
</dbReference>
<accession>A0A242A9Y5</accession>
<evidence type="ECO:0000256" key="6">
    <source>
        <dbReference type="ARBA" id="ARBA00023125"/>
    </source>
</evidence>
<dbReference type="Gene3D" id="3.90.220.20">
    <property type="entry name" value="DNA methylase specificity domains"/>
    <property type="match status" value="1"/>
</dbReference>
<dbReference type="PANTHER" id="PTHR33841:SF1">
    <property type="entry name" value="DNA METHYLTRANSFERASE A"/>
    <property type="match status" value="1"/>
</dbReference>
<evidence type="ECO:0000256" key="7">
    <source>
        <dbReference type="ARBA" id="ARBA00047942"/>
    </source>
</evidence>
<dbReference type="GO" id="GO:0032259">
    <property type="term" value="P:methylation"/>
    <property type="evidence" value="ECO:0007669"/>
    <property type="project" value="UniProtKB-KW"/>
</dbReference>
<dbReference type="InterPro" id="IPR025931">
    <property type="entry name" value="TaqI_C"/>
</dbReference>